<evidence type="ECO:0008006" key="7">
    <source>
        <dbReference type="Google" id="ProtNLM"/>
    </source>
</evidence>
<comment type="caution">
    <text evidence="5">The sequence shown here is derived from an EMBL/GenBank/DDBJ whole genome shotgun (WGS) entry which is preliminary data.</text>
</comment>
<name>A0AAE0K1K9_9PEZI</name>
<dbReference type="AlphaFoldDB" id="A0AAE0K1K9"/>
<dbReference type="EMBL" id="JAULSW010000011">
    <property type="protein sequence ID" value="KAK3367927.1"/>
    <property type="molecule type" value="Genomic_DNA"/>
</dbReference>
<feature type="compositionally biased region" description="Polar residues" evidence="2">
    <location>
        <begin position="88"/>
        <end position="105"/>
    </location>
</feature>
<reference evidence="5" key="2">
    <citation type="submission" date="2023-06" db="EMBL/GenBank/DDBJ databases">
        <authorList>
            <consortium name="Lawrence Berkeley National Laboratory"/>
            <person name="Haridas S."/>
            <person name="Hensen N."/>
            <person name="Bonometti L."/>
            <person name="Westerberg I."/>
            <person name="Brannstrom I.O."/>
            <person name="Guillou S."/>
            <person name="Cros-Aarteil S."/>
            <person name="Calhoun S."/>
            <person name="Kuo A."/>
            <person name="Mondo S."/>
            <person name="Pangilinan J."/>
            <person name="Riley R."/>
            <person name="LaButti K."/>
            <person name="Andreopoulos B."/>
            <person name="Lipzen A."/>
            <person name="Chen C."/>
            <person name="Yanf M."/>
            <person name="Daum C."/>
            <person name="Ng V."/>
            <person name="Clum A."/>
            <person name="Steindorff A."/>
            <person name="Ohm R."/>
            <person name="Martin F."/>
            <person name="Silar P."/>
            <person name="Natvig D."/>
            <person name="Lalanne C."/>
            <person name="Gautier V."/>
            <person name="Ament-velasquez S.L."/>
            <person name="Kruys A."/>
            <person name="Hutchinson M.I."/>
            <person name="Powell A.J."/>
            <person name="Barry K."/>
            <person name="Miller A.N."/>
            <person name="Grigoriev I.V."/>
            <person name="Debuchy R."/>
            <person name="Gladieux P."/>
            <person name="Thoren M.H."/>
            <person name="Johannesson H."/>
        </authorList>
    </citation>
    <scope>NUCLEOTIDE SEQUENCE</scope>
    <source>
        <strain evidence="5">CBS 232.78</strain>
    </source>
</reference>
<keyword evidence="1" id="KW-0175">Coiled coil</keyword>
<dbReference type="Pfam" id="PF00350">
    <property type="entry name" value="Dynamin_N"/>
    <property type="match status" value="1"/>
</dbReference>
<evidence type="ECO:0000256" key="2">
    <source>
        <dbReference type="SAM" id="MobiDB-lite"/>
    </source>
</evidence>
<feature type="domain" description="DUF7605" evidence="4">
    <location>
        <begin position="737"/>
        <end position="919"/>
    </location>
</feature>
<dbReference type="Proteomes" id="UP001285441">
    <property type="component" value="Unassembled WGS sequence"/>
</dbReference>
<evidence type="ECO:0000313" key="6">
    <source>
        <dbReference type="Proteomes" id="UP001285441"/>
    </source>
</evidence>
<gene>
    <name evidence="5" type="ORF">B0H63DRAFT_490012</name>
</gene>
<feature type="domain" description="Dynamin N-terminal" evidence="3">
    <location>
        <begin position="250"/>
        <end position="477"/>
    </location>
</feature>
<feature type="region of interest" description="Disordered" evidence="2">
    <location>
        <begin position="1"/>
        <end position="108"/>
    </location>
</feature>
<dbReference type="Pfam" id="PF24564">
    <property type="entry name" value="DUF7605"/>
    <property type="match status" value="1"/>
</dbReference>
<feature type="coiled-coil region" evidence="1">
    <location>
        <begin position="523"/>
        <end position="550"/>
    </location>
</feature>
<dbReference type="InterPro" id="IPR027417">
    <property type="entry name" value="P-loop_NTPase"/>
</dbReference>
<evidence type="ECO:0000256" key="1">
    <source>
        <dbReference type="SAM" id="Coils"/>
    </source>
</evidence>
<dbReference type="PANTHER" id="PTHR36681:SF3">
    <property type="entry name" value="NUCLEAR GTPASE, GERMINAL CENTER-ASSOCIATED, TANDEM DUPLICATE 3"/>
    <property type="match status" value="1"/>
</dbReference>
<dbReference type="Gene3D" id="3.40.50.300">
    <property type="entry name" value="P-loop containing nucleotide triphosphate hydrolases"/>
    <property type="match status" value="1"/>
</dbReference>
<feature type="region of interest" description="Disordered" evidence="2">
    <location>
        <begin position="138"/>
        <end position="191"/>
    </location>
</feature>
<feature type="compositionally biased region" description="Low complexity" evidence="2">
    <location>
        <begin position="15"/>
        <end position="30"/>
    </location>
</feature>
<protein>
    <recommendedName>
        <fullName evidence="7">Nuclear GTPase SLIP-GC</fullName>
    </recommendedName>
</protein>
<feature type="compositionally biased region" description="Basic and acidic residues" evidence="2">
    <location>
        <begin position="182"/>
        <end position="191"/>
    </location>
</feature>
<organism evidence="5 6">
    <name type="scientific">Podospora didyma</name>
    <dbReference type="NCBI Taxonomy" id="330526"/>
    <lineage>
        <taxon>Eukaryota</taxon>
        <taxon>Fungi</taxon>
        <taxon>Dikarya</taxon>
        <taxon>Ascomycota</taxon>
        <taxon>Pezizomycotina</taxon>
        <taxon>Sordariomycetes</taxon>
        <taxon>Sordariomycetidae</taxon>
        <taxon>Sordariales</taxon>
        <taxon>Podosporaceae</taxon>
        <taxon>Podospora</taxon>
    </lineage>
</organism>
<keyword evidence="6" id="KW-1185">Reference proteome</keyword>
<dbReference type="InterPro" id="IPR056024">
    <property type="entry name" value="DUF7605"/>
</dbReference>
<feature type="compositionally biased region" description="Low complexity" evidence="2">
    <location>
        <begin position="59"/>
        <end position="87"/>
    </location>
</feature>
<evidence type="ECO:0000313" key="5">
    <source>
        <dbReference type="EMBL" id="KAK3367927.1"/>
    </source>
</evidence>
<evidence type="ECO:0000259" key="4">
    <source>
        <dbReference type="Pfam" id="PF24564"/>
    </source>
</evidence>
<reference evidence="5" key="1">
    <citation type="journal article" date="2023" name="Mol. Phylogenet. Evol.">
        <title>Genome-scale phylogeny and comparative genomics of the fungal order Sordariales.</title>
        <authorList>
            <person name="Hensen N."/>
            <person name="Bonometti L."/>
            <person name="Westerberg I."/>
            <person name="Brannstrom I.O."/>
            <person name="Guillou S."/>
            <person name="Cros-Aarteil S."/>
            <person name="Calhoun S."/>
            <person name="Haridas S."/>
            <person name="Kuo A."/>
            <person name="Mondo S."/>
            <person name="Pangilinan J."/>
            <person name="Riley R."/>
            <person name="LaButti K."/>
            <person name="Andreopoulos B."/>
            <person name="Lipzen A."/>
            <person name="Chen C."/>
            <person name="Yan M."/>
            <person name="Daum C."/>
            <person name="Ng V."/>
            <person name="Clum A."/>
            <person name="Steindorff A."/>
            <person name="Ohm R.A."/>
            <person name="Martin F."/>
            <person name="Silar P."/>
            <person name="Natvig D.O."/>
            <person name="Lalanne C."/>
            <person name="Gautier V."/>
            <person name="Ament-Velasquez S.L."/>
            <person name="Kruys A."/>
            <person name="Hutchinson M.I."/>
            <person name="Powell A.J."/>
            <person name="Barry K."/>
            <person name="Miller A.N."/>
            <person name="Grigoriev I.V."/>
            <person name="Debuchy R."/>
            <person name="Gladieux P."/>
            <person name="Hiltunen Thoren M."/>
            <person name="Johannesson H."/>
        </authorList>
    </citation>
    <scope>NUCLEOTIDE SEQUENCE</scope>
    <source>
        <strain evidence="5">CBS 232.78</strain>
    </source>
</reference>
<dbReference type="SUPFAM" id="SSF52540">
    <property type="entry name" value="P-loop containing nucleoside triphosphate hydrolases"/>
    <property type="match status" value="1"/>
</dbReference>
<dbReference type="InterPro" id="IPR045063">
    <property type="entry name" value="Dynamin_N"/>
</dbReference>
<dbReference type="PANTHER" id="PTHR36681">
    <property type="entry name" value="NUCLEAR GTPASE, GERMINAL CENTER-ASSOCIATED, TANDEM DUPLICATE 3"/>
    <property type="match status" value="1"/>
</dbReference>
<accession>A0AAE0K1K9</accession>
<evidence type="ECO:0000259" key="3">
    <source>
        <dbReference type="Pfam" id="PF00350"/>
    </source>
</evidence>
<proteinExistence type="predicted"/>
<sequence>MNRPAPSRDTSDRWTPPISTPTSSSIFTFSQHGGSQCRFEGIPGLDMPVPSLEDATNDPASSSSRSIIFAPPSSSRSPSARTPTPSIALSTPPTSSAMENPQGTASGVDDIIPDIRALQLEQSEKPLNLGHLTAALPRASPSTVSPAPLPHTHASGGQSESPRPPTARNRRSSSRTNLTAHNVRDEELPGDRFHEPAFQQAFHNARVLMGNLARVLGSSALHLDPDSTIQDLERKAQNLANFQCPPTRVVGLVGDSGAGKSSLLNALLDIQGLARVSGNAAACTCVVTEYRYHEADNFIIDVEEFSNHELKQQFTEMVRNYRHSHFHSAEIRQDGDGPQWASLAKLACDTFEAMFRGRFHPSVLTSGQQEQVVETLLGWARERSSVAGQKIAPTFKECSAQLIWLTSEETSPQGPAVWPYIKKISVFLNAYILSKGLVLVDLPGLRDLNSARRVITERHLLNCNEIFAICSIIRAITDEGVMAVFGLARQARLSNVGIICTRSDDIHANEAKLDWSDEVAMRILELMDSVEEAKRSLADMNERVTELEGFGDDLLDGEEAEKTELYRNRDKQRTVVENHEAALQRYLITNRNALAIAKLTEQYRFQIPGSNLSVFCASNTMYWKHRHERPSERALPFLQLSGIIGIRKHCMALVSESQLRIALKYMLDDIPDLISRVELWVQSGAGSVDAEQRQIVRTELNALEDQLRKKMRERESPLQALSNLLARDFNENIYRRRNISRWTQGAMSAGLRWSYWNHGTYAAFCRHNGIHTTAKAGYHNWNEEAIEAMTRDLSDPWSTFQQLLRDRAGIVATFINEAFGPASEHLTSLPGEYSDSISSLHDGLSSCQRQLGTEVEDLCDQFEGKVSKLRTNALSGLETAFFSQGMEQAYAGAQRISGTGSWAGKKSIINGRLAQEEQFRALMRRFRDGFGDLAAALQAEIQTKVRERLDVIAGILDIIRSEAAAEESERDPGFRMRVAEEIQAVKAAMEEIRATIE</sequence>